<dbReference type="SMART" id="SM00584">
    <property type="entry name" value="TLDc"/>
    <property type="match status" value="1"/>
</dbReference>
<dbReference type="PANTHER" id="PTHR23354">
    <property type="entry name" value="NUCLEOLAR PROTEIN 7/ESTROGEN RECEPTOR COACTIVATOR-RELATED"/>
    <property type="match status" value="1"/>
</dbReference>
<keyword evidence="6" id="KW-0458">Lysosome</keyword>
<gene>
    <name evidence="12" type="ORF">SPPG_06027</name>
</gene>
<evidence type="ECO:0000259" key="11">
    <source>
        <dbReference type="PROSITE" id="PS51886"/>
    </source>
</evidence>
<dbReference type="GO" id="GO:0006979">
    <property type="term" value="P:response to oxidative stress"/>
    <property type="evidence" value="ECO:0007669"/>
    <property type="project" value="TreeGrafter"/>
</dbReference>
<evidence type="ECO:0000256" key="2">
    <source>
        <dbReference type="ARBA" id="ARBA00004371"/>
    </source>
</evidence>
<dbReference type="Pfam" id="PF07534">
    <property type="entry name" value="TLD"/>
    <property type="match status" value="1"/>
</dbReference>
<dbReference type="OrthoDB" id="26679at2759"/>
<keyword evidence="4" id="KW-0963">Cytoplasm</keyword>
<keyword evidence="5" id="KW-0472">Membrane</keyword>
<dbReference type="Proteomes" id="UP000053201">
    <property type="component" value="Unassembled WGS sequence"/>
</dbReference>
<sequence>MGNQTSKDPKTALSGLTDTERNALTSLFESAHDAKSQSVTPASVTPASLASHLSPILPATLRQAIASLASRLSDGKGKTVSFSGLAATVRIIVFGSVLEKQRLVDVYATLVEPAGTREFVKDLAAGVGIGVNNKKAHVPTDRFVDFLLEKCCPSTNVTEDVFSSSSNKSPLVIPPLSEFCTWFPRNAYLQVLWDALFTSAFFGADSSTSTLQIPTLTAPSTLLTVEDLFILHSNMASEFKESREWVQRFASDKHGKSWTVFMNSVEDCGAVLVAVRDKDGHIFGGFASKDFKLNPKFYGDNTSFVFFLRPKIGVFLPTGYNDHYQYFNSGTQTLPNGMGFGGQLNYFGLWIDASFESGHSKAEPKSTTYDNPRLSKQEEFTIDFVEAWLIKPKEVDERLVTKKGKKSVLDDDSAAAMLEMGGRRLYSKEIGRDETKEEDEEESNDS</sequence>
<feature type="region of interest" description="Disordered" evidence="10">
    <location>
        <begin position="425"/>
        <end position="446"/>
    </location>
</feature>
<reference evidence="12 13" key="1">
    <citation type="submission" date="2009-08" db="EMBL/GenBank/DDBJ databases">
        <title>The Genome Sequence of Spizellomyces punctatus strain DAOM BR117.</title>
        <authorList>
            <consortium name="The Broad Institute Genome Sequencing Platform"/>
            <person name="Russ C."/>
            <person name="Cuomo C."/>
            <person name="Shea T."/>
            <person name="Young S.K."/>
            <person name="Zeng Q."/>
            <person name="Koehrsen M."/>
            <person name="Haas B."/>
            <person name="Borodovsky M."/>
            <person name="Guigo R."/>
            <person name="Alvarado L."/>
            <person name="Berlin A."/>
            <person name="Bochicchio J."/>
            <person name="Borenstein D."/>
            <person name="Chapman S."/>
            <person name="Chen Z."/>
            <person name="Engels R."/>
            <person name="Freedman E."/>
            <person name="Gellesch M."/>
            <person name="Goldberg J."/>
            <person name="Griggs A."/>
            <person name="Gujja S."/>
            <person name="Heiman D."/>
            <person name="Hepburn T."/>
            <person name="Howarth C."/>
            <person name="Jen D."/>
            <person name="Larson L."/>
            <person name="Lewis B."/>
            <person name="Mehta T."/>
            <person name="Park D."/>
            <person name="Pearson M."/>
            <person name="Roberts A."/>
            <person name="Saif S."/>
            <person name="Shenoy N."/>
            <person name="Sisk P."/>
            <person name="Stolte C."/>
            <person name="Sykes S."/>
            <person name="Thomson T."/>
            <person name="Walk T."/>
            <person name="White J."/>
            <person name="Yandava C."/>
            <person name="Burger G."/>
            <person name="Gray M.W."/>
            <person name="Holland P.W.H."/>
            <person name="King N."/>
            <person name="Lang F.B.F."/>
            <person name="Roger A.J."/>
            <person name="Ruiz-Trillo I."/>
            <person name="Lander E."/>
            <person name="Nusbaum C."/>
        </authorList>
    </citation>
    <scope>NUCLEOTIDE SEQUENCE [LARGE SCALE GENOMIC DNA]</scope>
    <source>
        <strain evidence="12 13">DAOM BR117</strain>
    </source>
</reference>
<name>A0A0L0HC21_SPIPD</name>
<dbReference type="GeneID" id="27689362"/>
<accession>A0A0L0HC21</accession>
<proteinExistence type="predicted"/>
<dbReference type="STRING" id="645134.A0A0L0HC21"/>
<evidence type="ECO:0000256" key="6">
    <source>
        <dbReference type="ARBA" id="ARBA00023228"/>
    </source>
</evidence>
<dbReference type="eggNOG" id="KOG2557">
    <property type="taxonomic scope" value="Eukaryota"/>
</dbReference>
<organism evidence="12 13">
    <name type="scientific">Spizellomyces punctatus (strain DAOM BR117)</name>
    <dbReference type="NCBI Taxonomy" id="645134"/>
    <lineage>
        <taxon>Eukaryota</taxon>
        <taxon>Fungi</taxon>
        <taxon>Fungi incertae sedis</taxon>
        <taxon>Chytridiomycota</taxon>
        <taxon>Chytridiomycota incertae sedis</taxon>
        <taxon>Chytridiomycetes</taxon>
        <taxon>Spizellomycetales</taxon>
        <taxon>Spizellomycetaceae</taxon>
        <taxon>Spizellomyces</taxon>
    </lineage>
</organism>
<dbReference type="PROSITE" id="PS51886">
    <property type="entry name" value="TLDC"/>
    <property type="match status" value="1"/>
</dbReference>
<evidence type="ECO:0000256" key="8">
    <source>
        <dbReference type="ARBA" id="ARBA00041780"/>
    </source>
</evidence>
<dbReference type="InterPro" id="IPR006571">
    <property type="entry name" value="TLDc_dom"/>
</dbReference>
<dbReference type="VEuPathDB" id="FungiDB:SPPG_06027"/>
<evidence type="ECO:0000256" key="5">
    <source>
        <dbReference type="ARBA" id="ARBA00023136"/>
    </source>
</evidence>
<protein>
    <recommendedName>
        <fullName evidence="7">MTOR-associated protein MEAK7</fullName>
    </recommendedName>
    <alternativeName>
        <fullName evidence="9">TBC/LysM-associated domain-containing protein 1</fullName>
    </alternativeName>
    <alternativeName>
        <fullName evidence="8">TLD domain-containing protein 1</fullName>
    </alternativeName>
</protein>
<evidence type="ECO:0000313" key="12">
    <source>
        <dbReference type="EMBL" id="KNC99080.1"/>
    </source>
</evidence>
<dbReference type="GO" id="GO:0005634">
    <property type="term" value="C:nucleus"/>
    <property type="evidence" value="ECO:0007669"/>
    <property type="project" value="TreeGrafter"/>
</dbReference>
<dbReference type="GO" id="GO:0005737">
    <property type="term" value="C:cytoplasm"/>
    <property type="evidence" value="ECO:0007669"/>
    <property type="project" value="UniProtKB-SubCell"/>
</dbReference>
<dbReference type="AlphaFoldDB" id="A0A0L0HC21"/>
<dbReference type="GO" id="GO:0016020">
    <property type="term" value="C:membrane"/>
    <property type="evidence" value="ECO:0007669"/>
    <property type="project" value="UniProtKB-SubCell"/>
</dbReference>
<dbReference type="OMA" id="HAVEEMG"/>
<evidence type="ECO:0000256" key="1">
    <source>
        <dbReference type="ARBA" id="ARBA00004370"/>
    </source>
</evidence>
<evidence type="ECO:0000256" key="10">
    <source>
        <dbReference type="SAM" id="MobiDB-lite"/>
    </source>
</evidence>
<feature type="compositionally biased region" description="Acidic residues" evidence="10">
    <location>
        <begin position="436"/>
        <end position="446"/>
    </location>
</feature>
<dbReference type="EMBL" id="KQ257459">
    <property type="protein sequence ID" value="KNC99080.1"/>
    <property type="molecule type" value="Genomic_DNA"/>
</dbReference>
<feature type="domain" description="TLDc" evidence="11">
    <location>
        <begin position="221"/>
        <end position="391"/>
    </location>
</feature>
<evidence type="ECO:0000256" key="7">
    <source>
        <dbReference type="ARBA" id="ARBA00039594"/>
    </source>
</evidence>
<comment type="subcellular location">
    <subcellularLocation>
        <location evidence="3">Cytoplasm</location>
    </subcellularLocation>
    <subcellularLocation>
        <location evidence="2">Lysosome</location>
    </subcellularLocation>
    <subcellularLocation>
        <location evidence="1">Membrane</location>
    </subcellularLocation>
</comment>
<evidence type="ECO:0000313" key="13">
    <source>
        <dbReference type="Proteomes" id="UP000053201"/>
    </source>
</evidence>
<keyword evidence="13" id="KW-1185">Reference proteome</keyword>
<feature type="compositionally biased region" description="Basic and acidic residues" evidence="10">
    <location>
        <begin position="426"/>
        <end position="435"/>
    </location>
</feature>
<evidence type="ECO:0000256" key="4">
    <source>
        <dbReference type="ARBA" id="ARBA00022490"/>
    </source>
</evidence>
<evidence type="ECO:0000256" key="9">
    <source>
        <dbReference type="ARBA" id="ARBA00042134"/>
    </source>
</evidence>
<dbReference type="InParanoid" id="A0A0L0HC21"/>
<dbReference type="RefSeq" id="XP_016607120.1">
    <property type="nucleotide sequence ID" value="XM_016754233.1"/>
</dbReference>
<dbReference type="PANTHER" id="PTHR23354:SF131">
    <property type="entry name" value="MTOR-ASSOCIATED PROTEIN MEAK7"/>
    <property type="match status" value="1"/>
</dbReference>
<evidence type="ECO:0000256" key="3">
    <source>
        <dbReference type="ARBA" id="ARBA00004496"/>
    </source>
</evidence>